<organism evidence="1">
    <name type="scientific">marine sediment metagenome</name>
    <dbReference type="NCBI Taxonomy" id="412755"/>
    <lineage>
        <taxon>unclassified sequences</taxon>
        <taxon>metagenomes</taxon>
        <taxon>ecological metagenomes</taxon>
    </lineage>
</organism>
<name>A0A0F9AZP8_9ZZZZ</name>
<gene>
    <name evidence="1" type="ORF">LCGC14_2508900</name>
</gene>
<comment type="caution">
    <text evidence="1">The sequence shown here is derived from an EMBL/GenBank/DDBJ whole genome shotgun (WGS) entry which is preliminary data.</text>
</comment>
<protein>
    <submittedName>
        <fullName evidence="1">Uncharacterized protein</fullName>
    </submittedName>
</protein>
<dbReference type="AlphaFoldDB" id="A0A0F9AZP8"/>
<feature type="non-terminal residue" evidence="1">
    <location>
        <position position="44"/>
    </location>
</feature>
<dbReference type="EMBL" id="LAZR01040192">
    <property type="protein sequence ID" value="KKL15109.1"/>
    <property type="molecule type" value="Genomic_DNA"/>
</dbReference>
<reference evidence="1" key="1">
    <citation type="journal article" date="2015" name="Nature">
        <title>Complex archaea that bridge the gap between prokaryotes and eukaryotes.</title>
        <authorList>
            <person name="Spang A."/>
            <person name="Saw J.H."/>
            <person name="Jorgensen S.L."/>
            <person name="Zaremba-Niedzwiedzka K."/>
            <person name="Martijn J."/>
            <person name="Lind A.E."/>
            <person name="van Eijk R."/>
            <person name="Schleper C."/>
            <person name="Guy L."/>
            <person name="Ettema T.J."/>
        </authorList>
    </citation>
    <scope>NUCLEOTIDE SEQUENCE</scope>
</reference>
<evidence type="ECO:0000313" key="1">
    <source>
        <dbReference type="EMBL" id="KKL15109.1"/>
    </source>
</evidence>
<proteinExistence type="predicted"/>
<accession>A0A0F9AZP8</accession>
<sequence>MEKATDEREHRSQVAVVEDDGGAVVRQVTGVEALMGARVRVGYK</sequence>